<sequence length="505" mass="57024">QNMFIVCTEGERIASTDPRRIRKLQALLNLVPNPGFDYGDTMNSLVDYTNPSEIKYFDRGQFVGLVKATSAESSRGHRFPKMTNFWRWHDDYSICLSDGIIWVLDWTEMRWSVVKIQNYMGFETTYPNDALVSLKGDPDSLRLVRFLPDREHCTKVELRSFTFSMETPLSNDCTYISLDSAGNDRSLGSNDSSVRMDISQSYTSSEGCRADSLSSEGSQDVLADLQESSSTRVLNSRPQTQIVAPCECCHTVTHTRHVIDHCGNIACIKCIRSMSDVDSCPVCWRNIQGLFPPPGIAYYKPGEHGVWDFTDPACIKFRNEDAVLGETKITGRDIACKFPNPKSMTNVLAWNHYAVCFSEGVMWALDRKTLTWNAVADNYSNSPQDLFCTIVSDPNAFCLIKFFPSRGNCERVIVHDFKLSHVEYVYINPALKSRKALEEQVKTTKEVKRIDPCKICFSEDASIPRSAIIPCGHVSCSECIHTALKEHSICPFCRGTVDSLLRLFE</sequence>
<dbReference type="Gene3D" id="3.30.40.10">
    <property type="entry name" value="Zinc/RING finger domain, C3HC4 (zinc finger)"/>
    <property type="match status" value="1"/>
</dbReference>
<dbReference type="InterPro" id="IPR013083">
    <property type="entry name" value="Znf_RING/FYVE/PHD"/>
</dbReference>
<accession>A0A2A6B4H3</accession>
<dbReference type="Pfam" id="PF13920">
    <property type="entry name" value="zf-C3HC4_3"/>
    <property type="match status" value="1"/>
</dbReference>
<dbReference type="SUPFAM" id="SSF57850">
    <property type="entry name" value="RING/U-box"/>
    <property type="match status" value="1"/>
</dbReference>
<protein>
    <submittedName>
        <fullName evidence="1">Uncharacterized protein</fullName>
    </submittedName>
</protein>
<reference evidence="1" key="2">
    <citation type="submission" date="2022-06" db="UniProtKB">
        <authorList>
            <consortium name="EnsemblMetazoa"/>
        </authorList>
    </citation>
    <scope>IDENTIFICATION</scope>
    <source>
        <strain evidence="1">PS312</strain>
    </source>
</reference>
<accession>A0A8R1USX0</accession>
<reference evidence="2" key="1">
    <citation type="journal article" date="2008" name="Nat. Genet.">
        <title>The Pristionchus pacificus genome provides a unique perspective on nematode lifestyle and parasitism.</title>
        <authorList>
            <person name="Dieterich C."/>
            <person name="Clifton S.W."/>
            <person name="Schuster L.N."/>
            <person name="Chinwalla A."/>
            <person name="Delehaunty K."/>
            <person name="Dinkelacker I."/>
            <person name="Fulton L."/>
            <person name="Fulton R."/>
            <person name="Godfrey J."/>
            <person name="Minx P."/>
            <person name="Mitreva M."/>
            <person name="Roeseler W."/>
            <person name="Tian H."/>
            <person name="Witte H."/>
            <person name="Yang S.P."/>
            <person name="Wilson R.K."/>
            <person name="Sommer R.J."/>
        </authorList>
    </citation>
    <scope>NUCLEOTIDE SEQUENCE [LARGE SCALE GENOMIC DNA]</scope>
    <source>
        <strain evidence="2">PS312</strain>
    </source>
</reference>
<gene>
    <name evidence="1" type="primary">WBGene00276517</name>
</gene>
<evidence type="ECO:0000313" key="1">
    <source>
        <dbReference type="EnsemblMetazoa" id="PPA38148.1"/>
    </source>
</evidence>
<dbReference type="InterPro" id="IPR001841">
    <property type="entry name" value="Znf_RING"/>
</dbReference>
<dbReference type="PANTHER" id="PTHR23041">
    <property type="entry name" value="RING FINGER DOMAIN-CONTAINING"/>
    <property type="match status" value="1"/>
</dbReference>
<organism evidence="1 2">
    <name type="scientific">Pristionchus pacificus</name>
    <name type="common">Parasitic nematode worm</name>
    <dbReference type="NCBI Taxonomy" id="54126"/>
    <lineage>
        <taxon>Eukaryota</taxon>
        <taxon>Metazoa</taxon>
        <taxon>Ecdysozoa</taxon>
        <taxon>Nematoda</taxon>
        <taxon>Chromadorea</taxon>
        <taxon>Rhabditida</taxon>
        <taxon>Rhabditina</taxon>
        <taxon>Diplogasteromorpha</taxon>
        <taxon>Diplogasteroidea</taxon>
        <taxon>Neodiplogasteridae</taxon>
        <taxon>Pristionchus</taxon>
    </lineage>
</organism>
<dbReference type="Proteomes" id="UP000005239">
    <property type="component" value="Unassembled WGS sequence"/>
</dbReference>
<evidence type="ECO:0000313" key="2">
    <source>
        <dbReference type="Proteomes" id="UP000005239"/>
    </source>
</evidence>
<dbReference type="OrthoDB" id="6105938at2759"/>
<dbReference type="AlphaFoldDB" id="A0A2A6B4H3"/>
<proteinExistence type="predicted"/>
<dbReference type="EnsemblMetazoa" id="PPA38148.1">
    <property type="protein sequence ID" value="PPA38148.1"/>
    <property type="gene ID" value="WBGene00276517"/>
</dbReference>
<name>A0A2A6B4H3_PRIPA</name>
<dbReference type="SMART" id="SM00184">
    <property type="entry name" value="RING"/>
    <property type="match status" value="2"/>
</dbReference>
<dbReference type="InterPro" id="IPR047134">
    <property type="entry name" value="RNF4"/>
</dbReference>
<dbReference type="PROSITE" id="PS50089">
    <property type="entry name" value="ZF_RING_2"/>
    <property type="match status" value="2"/>
</dbReference>
<dbReference type="PANTHER" id="PTHR23041:SF78">
    <property type="entry name" value="E3 UBIQUITIN-PROTEIN LIGASE RNF4"/>
    <property type="match status" value="1"/>
</dbReference>
<keyword evidence="2" id="KW-1185">Reference proteome</keyword>